<proteinExistence type="predicted"/>
<reference evidence="1" key="1">
    <citation type="journal article" date="2003" name="Genome Biol.">
        <title>An integrated gene annotation and transcriptional profiling approach towards the full gene content of the Drosophila genome.</title>
        <authorList>
            <person name="Hild M."/>
            <person name="Beckmann B."/>
            <person name="Haas S.A."/>
            <person name="Koch B."/>
            <person name="Solovyev V."/>
            <person name="Busold C."/>
            <person name="Fellenberg K."/>
            <person name="Boutros M."/>
            <person name="Vingron M."/>
            <person name="Sauer F."/>
            <person name="Hoheisel J.D."/>
            <person name="Paro R."/>
        </authorList>
    </citation>
    <scope>NUCLEOTIDE SEQUENCE</scope>
</reference>
<name>Q6IGW8_DROME</name>
<evidence type="ECO:0000313" key="1">
    <source>
        <dbReference type="EMBL" id="DAA02346.1"/>
    </source>
</evidence>
<protein>
    <submittedName>
        <fullName evidence="1">HDC04686</fullName>
    </submittedName>
</protein>
<accession>Q6IGW8</accession>
<sequence>MTEWWNTGLEAFSEEYCFRRFNLASTKPNSNRDPRAGQVDRDTWQDKQFILCKKCWKCDLGAPKAT</sequence>
<dbReference type="EMBL" id="BK003648">
    <property type="protein sequence ID" value="DAA02346.1"/>
    <property type="molecule type" value="Genomic_DNA"/>
</dbReference>
<organism evidence="1">
    <name type="scientific">Drosophila melanogaster</name>
    <name type="common">Fruit fly</name>
    <dbReference type="NCBI Taxonomy" id="7227"/>
    <lineage>
        <taxon>Eukaryota</taxon>
        <taxon>Metazoa</taxon>
        <taxon>Ecdysozoa</taxon>
        <taxon>Arthropoda</taxon>
        <taxon>Hexapoda</taxon>
        <taxon>Insecta</taxon>
        <taxon>Pterygota</taxon>
        <taxon>Neoptera</taxon>
        <taxon>Endopterygota</taxon>
        <taxon>Diptera</taxon>
        <taxon>Brachycera</taxon>
        <taxon>Muscomorpha</taxon>
        <taxon>Ephydroidea</taxon>
        <taxon>Drosophilidae</taxon>
        <taxon>Drosophila</taxon>
        <taxon>Sophophora</taxon>
    </lineage>
</organism>
<gene>
    <name evidence="1" type="ORF">HDC04686</name>
</gene>
<dbReference type="AlphaFoldDB" id="Q6IGW8"/>